<dbReference type="EMBL" id="RRYP01004149">
    <property type="protein sequence ID" value="TNV83120.1"/>
    <property type="molecule type" value="Genomic_DNA"/>
</dbReference>
<proteinExistence type="predicted"/>
<dbReference type="Proteomes" id="UP000785679">
    <property type="component" value="Unassembled WGS sequence"/>
</dbReference>
<comment type="caution">
    <text evidence="1">The sequence shown here is derived from an EMBL/GenBank/DDBJ whole genome shotgun (WGS) entry which is preliminary data.</text>
</comment>
<organism evidence="1 2">
    <name type="scientific">Halteria grandinella</name>
    <dbReference type="NCBI Taxonomy" id="5974"/>
    <lineage>
        <taxon>Eukaryota</taxon>
        <taxon>Sar</taxon>
        <taxon>Alveolata</taxon>
        <taxon>Ciliophora</taxon>
        <taxon>Intramacronucleata</taxon>
        <taxon>Spirotrichea</taxon>
        <taxon>Stichotrichia</taxon>
        <taxon>Sporadotrichida</taxon>
        <taxon>Halteriidae</taxon>
        <taxon>Halteria</taxon>
    </lineage>
</organism>
<gene>
    <name evidence="1" type="ORF">FGO68_gene4928</name>
</gene>
<reference evidence="1" key="1">
    <citation type="submission" date="2019-06" db="EMBL/GenBank/DDBJ databases">
        <authorList>
            <person name="Zheng W."/>
        </authorList>
    </citation>
    <scope>NUCLEOTIDE SEQUENCE</scope>
    <source>
        <strain evidence="1">QDHG01</strain>
    </source>
</reference>
<evidence type="ECO:0000313" key="1">
    <source>
        <dbReference type="EMBL" id="TNV83120.1"/>
    </source>
</evidence>
<dbReference type="AlphaFoldDB" id="A0A8J8T653"/>
<sequence>MAKWKKSCLTCTDILVRSNKLTEEEIAISDAVAKTLTHKDVLAKVMLGLDLTNPTSRLFIPANQLAYKSTEAPLTDPLYVQQAKFITEKSDHMIPIPSKYWIEDKDKFSEIVKEKMNKLV</sequence>
<protein>
    <submittedName>
        <fullName evidence="1">Uncharacterized protein</fullName>
    </submittedName>
</protein>
<evidence type="ECO:0000313" key="2">
    <source>
        <dbReference type="Proteomes" id="UP000785679"/>
    </source>
</evidence>
<accession>A0A8J8T653</accession>
<name>A0A8J8T653_HALGN</name>
<keyword evidence="2" id="KW-1185">Reference proteome</keyword>